<dbReference type="InterPro" id="IPR003770">
    <property type="entry name" value="MLTG-like"/>
</dbReference>
<feature type="site" description="Important for catalytic activity" evidence="7">
    <location>
        <position position="224"/>
    </location>
</feature>
<comment type="function">
    <text evidence="7">Functions as a peptidoglycan terminase that cleaves nascent peptidoglycan strands endolytically to terminate their elongation.</text>
</comment>
<dbReference type="GO" id="GO:0071555">
    <property type="term" value="P:cell wall organization"/>
    <property type="evidence" value="ECO:0007669"/>
    <property type="project" value="UniProtKB-KW"/>
</dbReference>
<dbReference type="HAMAP" id="MF_02065">
    <property type="entry name" value="MltG"/>
    <property type="match status" value="1"/>
</dbReference>
<proteinExistence type="inferred from homology"/>
<dbReference type="GO" id="GO:0008932">
    <property type="term" value="F:lytic endotransglycosylase activity"/>
    <property type="evidence" value="ECO:0007669"/>
    <property type="project" value="UniProtKB-UniRule"/>
</dbReference>
<keyword evidence="6 7" id="KW-0961">Cell wall biogenesis/degradation</keyword>
<evidence type="ECO:0000256" key="7">
    <source>
        <dbReference type="HAMAP-Rule" id="MF_02065"/>
    </source>
</evidence>
<evidence type="ECO:0000256" key="4">
    <source>
        <dbReference type="ARBA" id="ARBA00023136"/>
    </source>
</evidence>
<dbReference type="Gene3D" id="3.30.160.60">
    <property type="entry name" value="Classic Zinc Finger"/>
    <property type="match status" value="1"/>
</dbReference>
<evidence type="ECO:0000256" key="2">
    <source>
        <dbReference type="ARBA" id="ARBA00022692"/>
    </source>
</evidence>
<dbReference type="GO" id="GO:0005886">
    <property type="term" value="C:plasma membrane"/>
    <property type="evidence" value="ECO:0007669"/>
    <property type="project" value="UniProtKB-UniRule"/>
</dbReference>
<accession>L0WDS8</accession>
<name>L0WDS8_9GAMM</name>
<dbReference type="FunFam" id="3.30.160.60:FF:000242">
    <property type="entry name" value="Endolytic murein transglycosylase"/>
    <property type="match status" value="1"/>
</dbReference>
<dbReference type="EC" id="4.2.2.29" evidence="7"/>
<dbReference type="GO" id="GO:0009252">
    <property type="term" value="P:peptidoglycan biosynthetic process"/>
    <property type="evidence" value="ECO:0007669"/>
    <property type="project" value="UniProtKB-UniRule"/>
</dbReference>
<dbReference type="EMBL" id="AMRJ01000004">
    <property type="protein sequence ID" value="EKF75201.1"/>
    <property type="molecule type" value="Genomic_DNA"/>
</dbReference>
<comment type="catalytic activity">
    <reaction evidence="7">
        <text>a peptidoglycan chain = a peptidoglycan chain with N-acetyl-1,6-anhydromuramyl-[peptide] at the reducing end + a peptidoglycan chain with N-acetylglucosamine at the non-reducing end.</text>
        <dbReference type="EC" id="4.2.2.29"/>
    </reaction>
</comment>
<keyword evidence="7" id="KW-0997">Cell inner membrane</keyword>
<keyword evidence="4 7" id="KW-0472">Membrane</keyword>
<evidence type="ECO:0000256" key="5">
    <source>
        <dbReference type="ARBA" id="ARBA00023239"/>
    </source>
</evidence>
<evidence type="ECO:0000256" key="1">
    <source>
        <dbReference type="ARBA" id="ARBA00022475"/>
    </source>
</evidence>
<dbReference type="CDD" id="cd08010">
    <property type="entry name" value="MltG_like"/>
    <property type="match status" value="1"/>
</dbReference>
<dbReference type="Pfam" id="PF02618">
    <property type="entry name" value="YceG"/>
    <property type="match status" value="1"/>
</dbReference>
<evidence type="ECO:0000256" key="6">
    <source>
        <dbReference type="ARBA" id="ARBA00023316"/>
    </source>
</evidence>
<sequence>MRRKIRLFGLLVVLLVVAVPVGGAWVARYLHQPLPLKEAQLVLISPGTGFNRFLYDLRSEGLLGDAHQAHMRYWGARLYSAFTGIAGRMHVGEYRVEPGDSLLTLLDRIDQGKVLQRSITFVDGWNFREMRARLAGMDTIEHRIKGLSDAQVMTRLGRQGQHPEGWFAPDTYFYTRGTTDLTLLQRALERQQAILDRAWAQRDQDLPYDTPYKALIMASIVEKETGVPDERAEIAGVFVNRLRKGMRLQTDPTVIYGMGERYDGNIRRSDLRRPTPYNTYVIQGLPPTPIAMPGREAIEAAMHPAHTEALYFVARGDGSHYFSKTLAEHRKAVRDYQLRRRDGYRSAPGDKP</sequence>
<evidence type="ECO:0000313" key="9">
    <source>
        <dbReference type="Proteomes" id="UP000010164"/>
    </source>
</evidence>
<evidence type="ECO:0000256" key="3">
    <source>
        <dbReference type="ARBA" id="ARBA00022989"/>
    </source>
</evidence>
<keyword evidence="9" id="KW-1185">Reference proteome</keyword>
<dbReference type="RefSeq" id="WP_008928076.1">
    <property type="nucleotide sequence ID" value="NZ_AMRJ01000004.1"/>
</dbReference>
<gene>
    <name evidence="7" type="primary">mltG</name>
    <name evidence="8" type="ORF">A11A3_04455</name>
</gene>
<dbReference type="AlphaFoldDB" id="L0WDS8"/>
<reference evidence="8 9" key="1">
    <citation type="journal article" date="2012" name="J. Bacteriol.">
        <title>Genome Sequence of the Alkane-Degrading Bacterium Alcanivorax hongdengensis Type Strain A-11-3.</title>
        <authorList>
            <person name="Lai Q."/>
            <person name="Shao Z."/>
        </authorList>
    </citation>
    <scope>NUCLEOTIDE SEQUENCE [LARGE SCALE GENOMIC DNA]</scope>
    <source>
        <strain evidence="8 9">A-11-3</strain>
    </source>
</reference>
<dbReference type="eggNOG" id="COG1559">
    <property type="taxonomic scope" value="Bacteria"/>
</dbReference>
<dbReference type="PATRIC" id="fig|1177179.3.peg.888"/>
<dbReference type="PANTHER" id="PTHR30518:SF2">
    <property type="entry name" value="ENDOLYTIC MUREIN TRANSGLYCOSYLASE"/>
    <property type="match status" value="1"/>
</dbReference>
<dbReference type="OrthoDB" id="9814591at2"/>
<evidence type="ECO:0000313" key="8">
    <source>
        <dbReference type="EMBL" id="EKF75201.1"/>
    </source>
</evidence>
<keyword evidence="3 7" id="KW-1133">Transmembrane helix</keyword>
<dbReference type="STRING" id="1177179.A11A3_04455"/>
<dbReference type="Proteomes" id="UP000010164">
    <property type="component" value="Unassembled WGS sequence"/>
</dbReference>
<keyword evidence="2 7" id="KW-0812">Transmembrane</keyword>
<comment type="caution">
    <text evidence="8">The sequence shown here is derived from an EMBL/GenBank/DDBJ whole genome shotgun (WGS) entry which is preliminary data.</text>
</comment>
<keyword evidence="1 7" id="KW-1003">Cell membrane</keyword>
<protein>
    <recommendedName>
        <fullName evidence="7">Endolytic murein transglycosylase</fullName>
        <ecNumber evidence="7">4.2.2.29</ecNumber>
    </recommendedName>
    <alternativeName>
        <fullName evidence="7">Peptidoglycan lytic transglycosylase</fullName>
    </alternativeName>
    <alternativeName>
        <fullName evidence="7">Peptidoglycan polymerization terminase</fullName>
    </alternativeName>
</protein>
<keyword evidence="5 7" id="KW-0456">Lyase</keyword>
<comment type="similarity">
    <text evidence="7">Belongs to the transglycosylase MltG family.</text>
</comment>
<organism evidence="8 9">
    <name type="scientific">Alcanivorax hongdengensis A-11-3</name>
    <dbReference type="NCBI Taxonomy" id="1177179"/>
    <lineage>
        <taxon>Bacteria</taxon>
        <taxon>Pseudomonadati</taxon>
        <taxon>Pseudomonadota</taxon>
        <taxon>Gammaproteobacteria</taxon>
        <taxon>Oceanospirillales</taxon>
        <taxon>Alcanivoracaceae</taxon>
        <taxon>Alcanivorax</taxon>
    </lineage>
</organism>
<dbReference type="PANTHER" id="PTHR30518">
    <property type="entry name" value="ENDOLYTIC MUREIN TRANSGLYCOSYLASE"/>
    <property type="match status" value="1"/>
</dbReference>
<dbReference type="NCBIfam" id="TIGR00247">
    <property type="entry name" value="endolytic transglycosylase MltG"/>
    <property type="match status" value="1"/>
</dbReference>